<evidence type="ECO:0000313" key="21">
    <source>
        <dbReference type="EMBL" id="RIA75493.1"/>
    </source>
</evidence>
<dbReference type="InterPro" id="IPR000185">
    <property type="entry name" value="SecA"/>
</dbReference>
<dbReference type="PROSITE" id="PS51196">
    <property type="entry name" value="SECA_MOTOR_DEAD"/>
    <property type="match status" value="1"/>
</dbReference>
<dbReference type="PROSITE" id="PS51194">
    <property type="entry name" value="HELICASE_CTER"/>
    <property type="match status" value="1"/>
</dbReference>
<dbReference type="InterPro" id="IPR014001">
    <property type="entry name" value="Helicase_ATP-bd"/>
</dbReference>
<evidence type="ECO:0000256" key="7">
    <source>
        <dbReference type="ARBA" id="ARBA00022723"/>
    </source>
</evidence>
<dbReference type="GO" id="GO:0046872">
    <property type="term" value="F:metal ion binding"/>
    <property type="evidence" value="ECO:0007669"/>
    <property type="project" value="UniProtKB-KW"/>
</dbReference>
<feature type="binding site" evidence="15">
    <location>
        <position position="492"/>
    </location>
    <ligand>
        <name>ATP</name>
        <dbReference type="ChEBI" id="CHEBI:30616"/>
    </ligand>
</feature>
<dbReference type="InterPro" id="IPR004027">
    <property type="entry name" value="SEC_C_motif"/>
</dbReference>
<dbReference type="SUPFAM" id="SSF81886">
    <property type="entry name" value="Helical scaffold and wing domains of SecA"/>
    <property type="match status" value="1"/>
</dbReference>
<comment type="caution">
    <text evidence="21">The sequence shown here is derived from an EMBL/GenBank/DDBJ whole genome shotgun (WGS) entry which is preliminary data.</text>
</comment>
<dbReference type="Pfam" id="PF07516">
    <property type="entry name" value="SecA_SW"/>
    <property type="match status" value="1"/>
</dbReference>
<dbReference type="FunFam" id="3.40.50.300:FF:000429">
    <property type="entry name" value="Preprotein translocase subunit SecA"/>
    <property type="match status" value="1"/>
</dbReference>
<dbReference type="InterPro" id="IPR027417">
    <property type="entry name" value="P-loop_NTPase"/>
</dbReference>
<dbReference type="InterPro" id="IPR020937">
    <property type="entry name" value="SecA_CS"/>
</dbReference>
<dbReference type="PANTHER" id="PTHR30612">
    <property type="entry name" value="SECA INNER MEMBRANE COMPONENT OF SEC PROTEIN SECRETION SYSTEM"/>
    <property type="match status" value="1"/>
</dbReference>
<evidence type="ECO:0000256" key="9">
    <source>
        <dbReference type="ARBA" id="ARBA00022833"/>
    </source>
</evidence>
<evidence type="ECO:0000313" key="22">
    <source>
        <dbReference type="Proteomes" id="UP000266506"/>
    </source>
</evidence>
<dbReference type="InterPro" id="IPR011116">
    <property type="entry name" value="SecA_Wing/Scaffold"/>
</dbReference>
<comment type="subunit">
    <text evidence="15">Monomer and homodimer. Part of the essential Sec protein translocation apparatus which comprises SecA, SecYEG and auxiliary proteins SecDF. Other proteins may also be involved.</text>
</comment>
<evidence type="ECO:0000256" key="10">
    <source>
        <dbReference type="ARBA" id="ARBA00022840"/>
    </source>
</evidence>
<keyword evidence="8 15" id="KW-0547">Nucleotide-binding</keyword>
<dbReference type="CDD" id="cd17928">
    <property type="entry name" value="DEXDc_SecA"/>
    <property type="match status" value="1"/>
</dbReference>
<dbReference type="EMBL" id="QXEV01000018">
    <property type="protein sequence ID" value="RIA75493.1"/>
    <property type="molecule type" value="Genomic_DNA"/>
</dbReference>
<gene>
    <name evidence="15" type="primary">secA</name>
    <name evidence="21" type="ORF">EI71_01458</name>
</gene>
<comment type="subcellular location">
    <subcellularLocation>
        <location evidence="15">Cell membrane</location>
        <topology evidence="15">Peripheral membrane protein</topology>
        <orientation evidence="15">Cytoplasmic side</orientation>
    </subcellularLocation>
    <subcellularLocation>
        <location evidence="15">Cytoplasm</location>
    </subcellularLocation>
    <subcellularLocation>
        <location evidence="2">Membrane</location>
        <topology evidence="2">Peripheral membrane protein</topology>
    </subcellularLocation>
    <text evidence="15">Distribution is 50-50.</text>
</comment>
<evidence type="ECO:0000259" key="19">
    <source>
        <dbReference type="PROSITE" id="PS51194"/>
    </source>
</evidence>
<dbReference type="PROSITE" id="PS51192">
    <property type="entry name" value="HELICASE_ATP_BIND_1"/>
    <property type="match status" value="1"/>
</dbReference>
<dbReference type="NCBIfam" id="TIGR00963">
    <property type="entry name" value="secA"/>
    <property type="match status" value="1"/>
</dbReference>
<keyword evidence="11 15" id="KW-0653">Protein transport</keyword>
<feature type="domain" description="Helicase C-terminal" evidence="19">
    <location>
        <begin position="414"/>
        <end position="569"/>
    </location>
</feature>
<dbReference type="OrthoDB" id="9805579at2"/>
<feature type="compositionally biased region" description="Polar residues" evidence="17">
    <location>
        <begin position="819"/>
        <end position="831"/>
    </location>
</feature>
<keyword evidence="10 15" id="KW-0067">ATP-binding</keyword>
<dbReference type="Gene3D" id="3.90.1440.10">
    <property type="entry name" value="SecA, preprotein cross-linking domain"/>
    <property type="match status" value="1"/>
</dbReference>
<dbReference type="GO" id="GO:0017038">
    <property type="term" value="P:protein import"/>
    <property type="evidence" value="ECO:0007669"/>
    <property type="project" value="InterPro"/>
</dbReference>
<protein>
    <recommendedName>
        <fullName evidence="15 16">Protein translocase subunit SecA</fullName>
        <ecNumber evidence="15">7.4.2.8</ecNumber>
    </recommendedName>
</protein>
<dbReference type="SMART" id="SM00957">
    <property type="entry name" value="SecA_DEAD"/>
    <property type="match status" value="1"/>
</dbReference>
<dbReference type="GO" id="GO:0031522">
    <property type="term" value="C:cell envelope Sec protein transport complex"/>
    <property type="evidence" value="ECO:0007669"/>
    <property type="project" value="TreeGrafter"/>
</dbReference>
<dbReference type="GO" id="GO:0043952">
    <property type="term" value="P:protein transport by the Sec complex"/>
    <property type="evidence" value="ECO:0007669"/>
    <property type="project" value="TreeGrafter"/>
</dbReference>
<keyword evidence="13 15" id="KW-0811">Translocation</keyword>
<proteinExistence type="inferred from homology"/>
<dbReference type="InterPro" id="IPR011130">
    <property type="entry name" value="SecA_preprotein_X-link_dom"/>
</dbReference>
<dbReference type="Pfam" id="PF02810">
    <property type="entry name" value="SEC-C"/>
    <property type="match status" value="1"/>
</dbReference>
<dbReference type="NCBIfam" id="NF006630">
    <property type="entry name" value="PRK09200.1"/>
    <property type="match status" value="1"/>
</dbReference>
<dbReference type="InterPro" id="IPR044722">
    <property type="entry name" value="SecA_SF2_C"/>
</dbReference>
<dbReference type="Gene3D" id="3.40.50.300">
    <property type="entry name" value="P-loop containing nucleotide triphosphate hydrolases"/>
    <property type="match status" value="3"/>
</dbReference>
<dbReference type="SMART" id="SM00958">
    <property type="entry name" value="SecA_PP_bind"/>
    <property type="match status" value="1"/>
</dbReference>
<dbReference type="GO" id="GO:0005524">
    <property type="term" value="F:ATP binding"/>
    <property type="evidence" value="ECO:0007669"/>
    <property type="project" value="UniProtKB-UniRule"/>
</dbReference>
<dbReference type="PROSITE" id="PS01312">
    <property type="entry name" value="SECA"/>
    <property type="match status" value="1"/>
</dbReference>
<evidence type="ECO:0000256" key="5">
    <source>
        <dbReference type="ARBA" id="ARBA00022475"/>
    </source>
</evidence>
<evidence type="ECO:0000256" key="2">
    <source>
        <dbReference type="ARBA" id="ARBA00004170"/>
    </source>
</evidence>
<dbReference type="InterPro" id="IPR014018">
    <property type="entry name" value="SecA_motor_DEAD"/>
</dbReference>
<keyword evidence="5 15" id="KW-1003">Cell membrane</keyword>
<evidence type="ECO:0000256" key="3">
    <source>
        <dbReference type="ARBA" id="ARBA00007650"/>
    </source>
</evidence>
<comment type="cofactor">
    <cofactor evidence="1">
        <name>Zn(2+)</name>
        <dbReference type="ChEBI" id="CHEBI:29105"/>
    </cofactor>
</comment>
<dbReference type="SUPFAM" id="SSF52540">
    <property type="entry name" value="P-loop containing nucleoside triphosphate hydrolases"/>
    <property type="match status" value="2"/>
</dbReference>
<organism evidence="21 22">
    <name type="scientific">Anaeroplasma bactoclasticum</name>
    <dbReference type="NCBI Taxonomy" id="2088"/>
    <lineage>
        <taxon>Bacteria</taxon>
        <taxon>Bacillati</taxon>
        <taxon>Mycoplasmatota</taxon>
        <taxon>Mollicutes</taxon>
        <taxon>Anaeroplasmatales</taxon>
        <taxon>Anaeroplasmataceae</taxon>
        <taxon>Anaeroplasma</taxon>
    </lineage>
</organism>
<feature type="domain" description="Helicase ATP-binding" evidence="18">
    <location>
        <begin position="84"/>
        <end position="229"/>
    </location>
</feature>
<dbReference type="PRINTS" id="PR00906">
    <property type="entry name" value="SECA"/>
</dbReference>
<dbReference type="InterPro" id="IPR001650">
    <property type="entry name" value="Helicase_C-like"/>
</dbReference>
<feature type="binding site" evidence="15">
    <location>
        <position position="82"/>
    </location>
    <ligand>
        <name>ATP</name>
        <dbReference type="ChEBI" id="CHEBI:30616"/>
    </ligand>
</feature>
<name>A0A397RMZ1_9MOLU</name>
<evidence type="ECO:0000256" key="17">
    <source>
        <dbReference type="SAM" id="MobiDB-lite"/>
    </source>
</evidence>
<keyword evidence="4 15" id="KW-0813">Transport</keyword>
<feature type="region of interest" description="Disordered" evidence="17">
    <location>
        <begin position="818"/>
        <end position="837"/>
    </location>
</feature>
<dbReference type="GO" id="GO:0008564">
    <property type="term" value="F:protein-exporting ATPase activity"/>
    <property type="evidence" value="ECO:0007669"/>
    <property type="project" value="UniProtKB-EC"/>
</dbReference>
<dbReference type="FunCoup" id="A0A397RMZ1">
    <property type="interactions" value="357"/>
</dbReference>
<keyword evidence="22" id="KW-1185">Reference proteome</keyword>
<comment type="catalytic activity">
    <reaction evidence="15">
        <text>ATP + H2O + cellular proteinSide 1 = ADP + phosphate + cellular proteinSide 2.</text>
        <dbReference type="EC" id="7.4.2.8"/>
    </reaction>
</comment>
<evidence type="ECO:0000256" key="4">
    <source>
        <dbReference type="ARBA" id="ARBA00022448"/>
    </source>
</evidence>
<evidence type="ECO:0000256" key="12">
    <source>
        <dbReference type="ARBA" id="ARBA00022967"/>
    </source>
</evidence>
<evidence type="ECO:0000256" key="13">
    <source>
        <dbReference type="ARBA" id="ARBA00023010"/>
    </source>
</evidence>
<evidence type="ECO:0000256" key="16">
    <source>
        <dbReference type="RuleBase" id="RU003874"/>
    </source>
</evidence>
<dbReference type="PANTHER" id="PTHR30612:SF0">
    <property type="entry name" value="CHLOROPLAST PROTEIN-TRANSPORTING ATPASE"/>
    <property type="match status" value="1"/>
</dbReference>
<dbReference type="SUPFAM" id="SSF81767">
    <property type="entry name" value="Pre-protein crosslinking domain of SecA"/>
    <property type="match status" value="1"/>
</dbReference>
<dbReference type="CDD" id="cd18803">
    <property type="entry name" value="SF2_C_secA"/>
    <property type="match status" value="1"/>
</dbReference>
<feature type="domain" description="SecA family profile" evidence="20">
    <location>
        <begin position="1"/>
        <end position="570"/>
    </location>
</feature>
<reference evidence="21 22" key="1">
    <citation type="submission" date="2018-08" db="EMBL/GenBank/DDBJ databases">
        <title>Genomic Encyclopedia of Archaeal and Bacterial Type Strains, Phase II (KMG-II): from individual species to whole genera.</title>
        <authorList>
            <person name="Goeker M."/>
        </authorList>
    </citation>
    <scope>NUCLEOTIDE SEQUENCE [LARGE SCALE GENOMIC DNA]</scope>
    <source>
        <strain evidence="21 22">ATCC 27112</strain>
    </source>
</reference>
<keyword evidence="7" id="KW-0479">Metal-binding</keyword>
<dbReference type="Gene3D" id="1.10.3060.10">
    <property type="entry name" value="Helical scaffold and wing domains of SecA"/>
    <property type="match status" value="1"/>
</dbReference>
<keyword evidence="12 15" id="KW-1278">Translocase</keyword>
<evidence type="ECO:0000259" key="18">
    <source>
        <dbReference type="PROSITE" id="PS51192"/>
    </source>
</evidence>
<dbReference type="AlphaFoldDB" id="A0A397RMZ1"/>
<keyword evidence="14 15" id="KW-0472">Membrane</keyword>
<dbReference type="InterPro" id="IPR011115">
    <property type="entry name" value="SecA_DEAD"/>
</dbReference>
<keyword evidence="6 15" id="KW-0963">Cytoplasm</keyword>
<keyword evidence="9" id="KW-0862">Zinc</keyword>
<evidence type="ECO:0000259" key="20">
    <source>
        <dbReference type="PROSITE" id="PS51196"/>
    </source>
</evidence>
<evidence type="ECO:0000256" key="11">
    <source>
        <dbReference type="ARBA" id="ARBA00022927"/>
    </source>
</evidence>
<accession>A0A397RMZ1</accession>
<comment type="similarity">
    <text evidence="3 15 16">Belongs to the SecA family.</text>
</comment>
<evidence type="ECO:0000256" key="8">
    <source>
        <dbReference type="ARBA" id="ARBA00022741"/>
    </source>
</evidence>
<comment type="function">
    <text evidence="15">Part of the Sec protein translocase complex. Interacts with the SecYEG preprotein conducting channel. Has a central role in coupling the hydrolysis of ATP to the transfer of proteins into and across the cell membrane, serving as an ATP-driven molecular motor driving the stepwise translocation of polypeptide chains across the membrane.</text>
</comment>
<evidence type="ECO:0000256" key="15">
    <source>
        <dbReference type="HAMAP-Rule" id="MF_01382"/>
    </source>
</evidence>
<feature type="binding site" evidence="15">
    <location>
        <begin position="100"/>
        <end position="104"/>
    </location>
    <ligand>
        <name>ATP</name>
        <dbReference type="ChEBI" id="CHEBI:30616"/>
    </ligand>
</feature>
<dbReference type="Pfam" id="PF07517">
    <property type="entry name" value="SecA_DEAD"/>
    <property type="match status" value="1"/>
</dbReference>
<dbReference type="GO" id="GO:0006605">
    <property type="term" value="P:protein targeting"/>
    <property type="evidence" value="ECO:0007669"/>
    <property type="project" value="UniProtKB-UniRule"/>
</dbReference>
<dbReference type="Pfam" id="PF21090">
    <property type="entry name" value="P-loop_SecA"/>
    <property type="match status" value="2"/>
</dbReference>
<evidence type="ECO:0000256" key="6">
    <source>
        <dbReference type="ARBA" id="ARBA00022490"/>
    </source>
</evidence>
<dbReference type="EC" id="7.4.2.8" evidence="15"/>
<dbReference type="Pfam" id="PF01043">
    <property type="entry name" value="SecA_PP_bind"/>
    <property type="match status" value="1"/>
</dbReference>
<dbReference type="InterPro" id="IPR036266">
    <property type="entry name" value="SecA_Wing/Scaffold_sf"/>
</dbReference>
<evidence type="ECO:0000256" key="14">
    <source>
        <dbReference type="ARBA" id="ARBA00023136"/>
    </source>
</evidence>
<dbReference type="Proteomes" id="UP000266506">
    <property type="component" value="Unassembled WGS sequence"/>
</dbReference>
<sequence>MGLKIFDSGYNEMKRCAKLAKKILALDEDMQKLSDDELKAKTPYFKELLKQGKTLDDILVEAYAVVREAAYRVTGMKAYEVQLIGAAAIHGGNIAEMKTGEGKTLTGVFPAYLNALTGEGVHIVTVNEYLAGRETEGEIGDIYRFLGLTVGLNLRELDRMQKREVYNCDIIYTTNSELGFDYLRDNMVPNWEDVTQLKGLNFCIIDEVDSILIDDARTPLIISGPQKDDGGLYEKADSFVKALKEEDYEIDIESRSIVLTNSGVDKAERFFHVENLYDIENNSLVHRINNALKAVYIFADGKEYVVDREASEVLIVDQSTGRILKGRQFSEGLHQALEAKEGVEIKKETITVATITYQNFFRMYKKLSGMTGTAKTEEEEFRDIYNMYVVEVPTNRPVIRNDAPDKLFLTPEYKFKALVEDIVERHSKGQPILVGTANVETSELVHAMLVKENLPHEVLNAKNNAREAEIISHAGEYGAITISTNMAGRGTDIKLGEGVKELGGLAVLGTERFESRRIDNQLRGRAGRQGDPGYSCFFISCEDELMQRFGGDAFKARLASIVRMMNDDDETKPIESKMLGKMVTMAQTKIEGLNYDSRKNVLRYDDVVRRQRETFYAERQQVVKAENLVELLMQIMKSAITNTVNQFMDSEAEFDDEKLTKVFNERMFGENLLDVNIIKSYDEDTDIINYVFGCAEKEFKARLEKIKADLKEFIPEEVQKEDPDILDKQVMLFIKRIILPILDRNWREHIDDMQGFRQGIYLQQYAQSNPLELYQSEGYERFKRLNAKMNEEILISAMHARIRVTRKVEEPKDELKGLRTNQDLSTVNSKQPVRKAAANPNAKFVNVGPNEPCPCGSGKKFKFCHGLRR</sequence>
<dbReference type="GO" id="GO:0005829">
    <property type="term" value="C:cytosol"/>
    <property type="evidence" value="ECO:0007669"/>
    <property type="project" value="TreeGrafter"/>
</dbReference>
<dbReference type="GO" id="GO:0065002">
    <property type="term" value="P:intracellular protein transmembrane transport"/>
    <property type="evidence" value="ECO:0007669"/>
    <property type="project" value="UniProtKB-UniRule"/>
</dbReference>
<evidence type="ECO:0000256" key="1">
    <source>
        <dbReference type="ARBA" id="ARBA00001947"/>
    </source>
</evidence>
<dbReference type="RefSeq" id="WP_119016581.1">
    <property type="nucleotide sequence ID" value="NZ_QXEV01000018.1"/>
</dbReference>
<dbReference type="InterPro" id="IPR036670">
    <property type="entry name" value="SecA_X-link_sf"/>
</dbReference>
<dbReference type="GO" id="GO:0005886">
    <property type="term" value="C:plasma membrane"/>
    <property type="evidence" value="ECO:0007669"/>
    <property type="project" value="UniProtKB-SubCell"/>
</dbReference>
<dbReference type="HAMAP" id="MF_01382">
    <property type="entry name" value="SecA"/>
    <property type="match status" value="1"/>
</dbReference>
<dbReference type="InParanoid" id="A0A397RMZ1"/>